<gene>
    <name evidence="1" type="ORF">UFOPK2761_00409</name>
</gene>
<sequence length="137" mass="14262">MTRGSRPGETKGKPIPSTLVVDAANVVGARPDGWWKDRAGAARRLHEELLVADVPGDEVVLVLEGGAKAGVKPGRDAHVRTVHAPRDGDSAILAEARRAAEQGRQVTVVTADRALAANVGGVGARVVGPSWLLDRLA</sequence>
<dbReference type="EMBL" id="CAEZYQ010000002">
    <property type="protein sequence ID" value="CAB4729697.1"/>
    <property type="molecule type" value="Genomic_DNA"/>
</dbReference>
<name>A0A6J6S537_9ZZZZ</name>
<organism evidence="1">
    <name type="scientific">freshwater metagenome</name>
    <dbReference type="NCBI Taxonomy" id="449393"/>
    <lineage>
        <taxon>unclassified sequences</taxon>
        <taxon>metagenomes</taxon>
        <taxon>ecological metagenomes</taxon>
    </lineage>
</organism>
<evidence type="ECO:0000313" key="1">
    <source>
        <dbReference type="EMBL" id="CAB4729697.1"/>
    </source>
</evidence>
<accession>A0A6J6S537</accession>
<protein>
    <submittedName>
        <fullName evidence="1">Unannotated protein</fullName>
    </submittedName>
</protein>
<dbReference type="AlphaFoldDB" id="A0A6J6S537"/>
<proteinExistence type="predicted"/>
<reference evidence="1" key="1">
    <citation type="submission" date="2020-05" db="EMBL/GenBank/DDBJ databases">
        <authorList>
            <person name="Chiriac C."/>
            <person name="Salcher M."/>
            <person name="Ghai R."/>
            <person name="Kavagutti S V."/>
        </authorList>
    </citation>
    <scope>NUCLEOTIDE SEQUENCE</scope>
</reference>